<evidence type="ECO:0000313" key="3">
    <source>
        <dbReference type="Proteomes" id="UP000192596"/>
    </source>
</evidence>
<dbReference type="AlphaFoldDB" id="A0A1V8TSB2"/>
<organism evidence="2 3">
    <name type="scientific">Cryoendolithus antarcticus</name>
    <dbReference type="NCBI Taxonomy" id="1507870"/>
    <lineage>
        <taxon>Eukaryota</taxon>
        <taxon>Fungi</taxon>
        <taxon>Dikarya</taxon>
        <taxon>Ascomycota</taxon>
        <taxon>Pezizomycotina</taxon>
        <taxon>Dothideomycetes</taxon>
        <taxon>Dothideomycetidae</taxon>
        <taxon>Cladosporiales</taxon>
        <taxon>Cladosporiaceae</taxon>
        <taxon>Cryoendolithus</taxon>
    </lineage>
</organism>
<sequence>MTEQSSPTPAMLPDHARDFQRQRTAAGCFASSWRTPVSNGILVSPSSGGNTSSPWKNPVPCPNTVMEDSDNEPLELSEELKAHVDVHINYMLSIGEDPRTSRRARATLAQVLNVDASRIWHHLGQHFAPTIPAARSPAPCTSTVPSVVPFEKQPAYIQDIILAIVNDYVSKHSKPCIPGTFNPPAEDAYLCIWPDCDYSHRREAQWRRHVMLHRQQSVYVCCLCFNSNAKSDSIFRDYRKDKLLNHLTAHGLMKGDDRRERVAQASCQAVNDTYTSVCDRKQGNRACHFSSQSWSEHISHVAGHLKQEIAAAAARRSSGQSGASSGQEALDDVGAALQGARKRSSATSKRVTGGDTQASTRGRKKAKK</sequence>
<evidence type="ECO:0000313" key="2">
    <source>
        <dbReference type="EMBL" id="OQO14092.1"/>
    </source>
</evidence>
<accession>A0A1V8TSB2</accession>
<evidence type="ECO:0000256" key="1">
    <source>
        <dbReference type="SAM" id="MobiDB-lite"/>
    </source>
</evidence>
<name>A0A1V8TSB2_9PEZI</name>
<comment type="caution">
    <text evidence="2">The sequence shown here is derived from an EMBL/GenBank/DDBJ whole genome shotgun (WGS) entry which is preliminary data.</text>
</comment>
<dbReference type="EMBL" id="NAJO01000002">
    <property type="protein sequence ID" value="OQO14092.1"/>
    <property type="molecule type" value="Genomic_DNA"/>
</dbReference>
<protein>
    <submittedName>
        <fullName evidence="2">Uncharacterized protein</fullName>
    </submittedName>
</protein>
<dbReference type="InParanoid" id="A0A1V8TSB2"/>
<feature type="compositionally biased region" description="Low complexity" evidence="1">
    <location>
        <begin position="312"/>
        <end position="327"/>
    </location>
</feature>
<keyword evidence="3" id="KW-1185">Reference proteome</keyword>
<proteinExistence type="predicted"/>
<gene>
    <name evidence="2" type="ORF">B0A48_00968</name>
</gene>
<reference evidence="3" key="1">
    <citation type="submission" date="2017-03" db="EMBL/GenBank/DDBJ databases">
        <title>Genomes of endolithic fungi from Antarctica.</title>
        <authorList>
            <person name="Coleine C."/>
            <person name="Masonjones S."/>
            <person name="Stajich J.E."/>
        </authorList>
    </citation>
    <scope>NUCLEOTIDE SEQUENCE [LARGE SCALE GENOMIC DNA]</scope>
    <source>
        <strain evidence="3">CCFEE 5527</strain>
    </source>
</reference>
<feature type="region of interest" description="Disordered" evidence="1">
    <location>
        <begin position="312"/>
        <end position="368"/>
    </location>
</feature>
<feature type="compositionally biased region" description="Polar residues" evidence="1">
    <location>
        <begin position="345"/>
        <end position="360"/>
    </location>
</feature>
<dbReference type="Proteomes" id="UP000192596">
    <property type="component" value="Unassembled WGS sequence"/>
</dbReference>